<sequence>HAQKAYHLHDVVQDKEWIKEAVAASGGLGDGPPSIWIFWLPNYAALDRLLHDTEDPVSQAYVAFFNDMPVVKHKIREKVAFL</sequence>
<gene>
    <name evidence="1" type="ORF">MNBD_CHLOROFLEXI01-532</name>
</gene>
<accession>A0A3B0VGB6</accession>
<organism evidence="1">
    <name type="scientific">hydrothermal vent metagenome</name>
    <dbReference type="NCBI Taxonomy" id="652676"/>
    <lineage>
        <taxon>unclassified sequences</taxon>
        <taxon>metagenomes</taxon>
        <taxon>ecological metagenomes</taxon>
    </lineage>
</organism>
<dbReference type="EMBL" id="UOEU01000083">
    <property type="protein sequence ID" value="VAW30774.1"/>
    <property type="molecule type" value="Genomic_DNA"/>
</dbReference>
<evidence type="ECO:0000313" key="1">
    <source>
        <dbReference type="EMBL" id="VAW30774.1"/>
    </source>
</evidence>
<name>A0A3B0VGB6_9ZZZZ</name>
<proteinExistence type="predicted"/>
<dbReference type="AlphaFoldDB" id="A0A3B0VGB6"/>
<reference evidence="1" key="1">
    <citation type="submission" date="2018-06" db="EMBL/GenBank/DDBJ databases">
        <authorList>
            <person name="Zhirakovskaya E."/>
        </authorList>
    </citation>
    <scope>NUCLEOTIDE SEQUENCE</scope>
</reference>
<protein>
    <submittedName>
        <fullName evidence="1">Uncharacterized protein</fullName>
    </submittedName>
</protein>
<feature type="non-terminal residue" evidence="1">
    <location>
        <position position="1"/>
    </location>
</feature>